<accession>A0ABT2ERH1</accession>
<dbReference type="InterPro" id="IPR007367">
    <property type="entry name" value="DUF433"/>
</dbReference>
<dbReference type="PANTHER" id="PTHR34849">
    <property type="entry name" value="SSL5025 PROTEIN"/>
    <property type="match status" value="1"/>
</dbReference>
<dbReference type="Proteomes" id="UP001204798">
    <property type="component" value="Unassembled WGS sequence"/>
</dbReference>
<sequence>MKLTFAHTLTSFTFTLMCDGSSDSCGLRVAGCEFSVYVQLAHSAELSTRNFFVQQNLKQVMGMAAIEIAPRIVVDEKVCFGKPVIKGTRVPVYIVLAKLAGGMTMEQVAEEYGITLEDIRAALAYAASIIANETILPVPSGEQR</sequence>
<comment type="caution">
    <text evidence="1">The sequence shown here is derived from an EMBL/GenBank/DDBJ whole genome shotgun (WGS) entry which is preliminary data.</text>
</comment>
<dbReference type="SUPFAM" id="SSF46689">
    <property type="entry name" value="Homeodomain-like"/>
    <property type="match status" value="1"/>
</dbReference>
<dbReference type="Pfam" id="PF04255">
    <property type="entry name" value="DUF433"/>
    <property type="match status" value="1"/>
</dbReference>
<evidence type="ECO:0000313" key="2">
    <source>
        <dbReference type="Proteomes" id="UP001204798"/>
    </source>
</evidence>
<evidence type="ECO:0000313" key="1">
    <source>
        <dbReference type="EMBL" id="MCS3920532.1"/>
    </source>
</evidence>
<dbReference type="Gene3D" id="1.10.10.10">
    <property type="entry name" value="Winged helix-like DNA-binding domain superfamily/Winged helix DNA-binding domain"/>
    <property type="match status" value="1"/>
</dbReference>
<keyword evidence="2" id="KW-1185">Reference proteome</keyword>
<dbReference type="RefSeq" id="WP_310473623.1">
    <property type="nucleotide sequence ID" value="NZ_JANUCP010000005.1"/>
</dbReference>
<name>A0ABT2ERH1_9BACT</name>
<protein>
    <submittedName>
        <fullName evidence="1">Uncharacterized protein (DUF433 family)</fullName>
    </submittedName>
</protein>
<dbReference type="InterPro" id="IPR036388">
    <property type="entry name" value="WH-like_DNA-bd_sf"/>
</dbReference>
<gene>
    <name evidence="1" type="ORF">M2350_002961</name>
</gene>
<dbReference type="PANTHER" id="PTHR34849:SF3">
    <property type="entry name" value="SSR2962 PROTEIN"/>
    <property type="match status" value="1"/>
</dbReference>
<proteinExistence type="predicted"/>
<dbReference type="EMBL" id="JANUCP010000005">
    <property type="protein sequence ID" value="MCS3920532.1"/>
    <property type="molecule type" value="Genomic_DNA"/>
</dbReference>
<organism evidence="1 2">
    <name type="scientific">Candidatus Fervidibacter sacchari</name>
    <dbReference type="NCBI Taxonomy" id="1448929"/>
    <lineage>
        <taxon>Bacteria</taxon>
        <taxon>Candidatus Fervidibacterota</taxon>
        <taxon>Candidatus Fervidibacter</taxon>
    </lineage>
</organism>
<reference evidence="1 2" key="1">
    <citation type="submission" date="2022-08" db="EMBL/GenBank/DDBJ databases">
        <title>Bacterial and archaeal communities from various locations to study Microbial Dark Matter (Phase II).</title>
        <authorList>
            <person name="Stepanauskas R."/>
        </authorList>
    </citation>
    <scope>NUCLEOTIDE SEQUENCE [LARGE SCALE GENOMIC DNA]</scope>
    <source>
        <strain evidence="1 2">PD1</strain>
    </source>
</reference>
<dbReference type="InterPro" id="IPR009057">
    <property type="entry name" value="Homeodomain-like_sf"/>
</dbReference>